<keyword evidence="2" id="KW-0732">Signal</keyword>
<sequence length="987" mass="98214">MLVLLFIAGCNSDKDPILGLEPVDGLQSILISPENPTVPAGLTQQFTALGVYANGTSLDISDKVTWSSATAAVSTINSQGLATALQAGTSVVTASFAGKSANTDLTVTSAVLTSISISPLDASVADGLTAQFIATGVYSDNTTENISSVVNWLSSDTSIATMNPNQTASSGLATAASPGITQISATIGALSATTSLTVTDAILMTIQLTPVNANLFVGVSRQFNATGIYSDGTSQDISALVSWASSATAIAVINSSSGAQHGLATGQSAGATQISATLGAVSASTTLTVNAATLSSIVVTPLVSTVTAGLSRQFVATANYSDGSSFDVSRSVVWASANTQIATMNANGAVNSGLATGQAAGAVQITATLGSISGSASLTVNNATLTSLVVTPALSSVVTGQNRQFTATGIYSDGSSDNLTSLVTWTSSDNAVALPNANMQSSSGLVAGLSSGTVQIRATLAAVSAEATLTVTAATLSSISVTPVISSVAVGLNRQFVATGIYSDGSTLNISHSVVWASANTQTATMNANGNSASGLATGQAAGVVQIRATLGSISGTATLTVTNASLSSISVTPVNPSVVDGLTRQFNATGTYSDGSTADLTAVANWTSGTIAVASMNASLAANSGLATGLSAGTSLIRASFAGVDGSTTLTVTVATLTAIEVTPENASAVVNETEQFIATGVYTDGSRVNISSTVVWTSSNTGVAVMNASGQLNSGLATAMAAGSSTITATLGAAQDSAVLTVTAALANNPQAPAMGELQRFVMIASQAITTTAGSAIADGDMAILDLARTAYAGFTPGPVAGQFTQLTNGVSYAPDDVTPPYVVPVPYASMVAFINQVRTDLGVAATFLAADPNPAAATQALPAELGGRVMTRGVYRNAGNVIIQQGNLTLDAQGDPDSVFIFVIAGTFTTGAPGGNLVLTGGAQARNVFWRTGGATVFGSNTSFAGNVFAWPQINLGTGTAITGRLFSVTEQVTLDANAVTKPQ</sequence>
<dbReference type="Gene3D" id="2.60.40.1080">
    <property type="match status" value="8"/>
</dbReference>
<feature type="domain" description="BIG2" evidence="3">
    <location>
        <begin position="657"/>
        <end position="743"/>
    </location>
</feature>
<dbReference type="SUPFAM" id="SSF49373">
    <property type="entry name" value="Invasin/intimin cell-adhesion fragments"/>
    <property type="match status" value="2"/>
</dbReference>
<evidence type="ECO:0000256" key="1">
    <source>
        <dbReference type="ARBA" id="ARBA00005445"/>
    </source>
</evidence>
<feature type="domain" description="BIG2" evidence="3">
    <location>
        <begin position="475"/>
        <end position="561"/>
    </location>
</feature>
<feature type="domain" description="BIG2" evidence="3">
    <location>
        <begin position="202"/>
        <end position="288"/>
    </location>
</feature>
<dbReference type="EMBL" id="JAVDWR010000001">
    <property type="protein sequence ID" value="MDR7119120.1"/>
    <property type="molecule type" value="Genomic_DNA"/>
</dbReference>
<name>A0ABU1VTS5_9GAMM</name>
<dbReference type="InterPro" id="IPR021884">
    <property type="entry name" value="Ice-bd_prot"/>
</dbReference>
<evidence type="ECO:0000313" key="5">
    <source>
        <dbReference type="Proteomes" id="UP001257909"/>
    </source>
</evidence>
<dbReference type="InterPro" id="IPR003343">
    <property type="entry name" value="Big_2"/>
</dbReference>
<comment type="caution">
    <text evidence="4">The sequence shown here is derived from an EMBL/GenBank/DDBJ whole genome shotgun (WGS) entry which is preliminary data.</text>
</comment>
<dbReference type="SMART" id="SM00635">
    <property type="entry name" value="BID_2"/>
    <property type="match status" value="8"/>
</dbReference>
<feature type="domain" description="BIG2" evidence="3">
    <location>
        <begin position="384"/>
        <end position="470"/>
    </location>
</feature>
<feature type="domain" description="BIG2" evidence="3">
    <location>
        <begin position="566"/>
        <end position="652"/>
    </location>
</feature>
<organism evidence="4 5">
    <name type="scientific">Rheinheimera soli</name>
    <dbReference type="NCBI Taxonomy" id="443616"/>
    <lineage>
        <taxon>Bacteria</taxon>
        <taxon>Pseudomonadati</taxon>
        <taxon>Pseudomonadota</taxon>
        <taxon>Gammaproteobacteria</taxon>
        <taxon>Chromatiales</taxon>
        <taxon>Chromatiaceae</taxon>
        <taxon>Rheinheimera</taxon>
    </lineage>
</organism>
<dbReference type="Pfam" id="PF02368">
    <property type="entry name" value="Big_2"/>
    <property type="match status" value="7"/>
</dbReference>
<feature type="domain" description="BIG2" evidence="3">
    <location>
        <begin position="293"/>
        <end position="379"/>
    </location>
</feature>
<evidence type="ECO:0000313" key="4">
    <source>
        <dbReference type="EMBL" id="MDR7119120.1"/>
    </source>
</evidence>
<protein>
    <recommendedName>
        <fullName evidence="3">BIG2 domain-containing protein</fullName>
    </recommendedName>
</protein>
<keyword evidence="5" id="KW-1185">Reference proteome</keyword>
<dbReference type="Proteomes" id="UP001257909">
    <property type="component" value="Unassembled WGS sequence"/>
</dbReference>
<gene>
    <name evidence="4" type="ORF">J2W69_000035</name>
</gene>
<evidence type="ECO:0000259" key="3">
    <source>
        <dbReference type="SMART" id="SM00635"/>
    </source>
</evidence>
<proteinExistence type="inferred from homology"/>
<feature type="domain" description="BIG2" evidence="3">
    <location>
        <begin position="111"/>
        <end position="197"/>
    </location>
</feature>
<feature type="domain" description="BIG2" evidence="3">
    <location>
        <begin position="25"/>
        <end position="106"/>
    </location>
</feature>
<evidence type="ECO:0000256" key="2">
    <source>
        <dbReference type="ARBA" id="ARBA00022729"/>
    </source>
</evidence>
<dbReference type="InterPro" id="IPR008964">
    <property type="entry name" value="Invasin/intimin_cell_adhesion"/>
</dbReference>
<dbReference type="Pfam" id="PF11999">
    <property type="entry name" value="Ice_binding"/>
    <property type="match status" value="1"/>
</dbReference>
<reference evidence="4 5" key="1">
    <citation type="submission" date="2023-07" db="EMBL/GenBank/DDBJ databases">
        <title>Sorghum-associated microbial communities from plants grown in Nebraska, USA.</title>
        <authorList>
            <person name="Schachtman D."/>
        </authorList>
    </citation>
    <scope>NUCLEOTIDE SEQUENCE [LARGE SCALE GENOMIC DNA]</scope>
    <source>
        <strain evidence="4 5">4138</strain>
    </source>
</reference>
<accession>A0ABU1VTS5</accession>
<comment type="similarity">
    <text evidence="1">Belongs to the ice-binding protein family.</text>
</comment>